<evidence type="ECO:0000256" key="3">
    <source>
        <dbReference type="ARBA" id="ARBA00022989"/>
    </source>
</evidence>
<comment type="subcellular location">
    <subcellularLocation>
        <location evidence="1">Membrane</location>
        <topology evidence="1">Multi-pass membrane protein</topology>
    </subcellularLocation>
</comment>
<dbReference type="Gene3D" id="1.10.357.140">
    <property type="entry name" value="UbiA prenyltransferase"/>
    <property type="match status" value="1"/>
</dbReference>
<dbReference type="GO" id="GO:0016765">
    <property type="term" value="F:transferase activity, transferring alkyl or aryl (other than methyl) groups"/>
    <property type="evidence" value="ECO:0007669"/>
    <property type="project" value="InterPro"/>
</dbReference>
<proteinExistence type="predicted"/>
<feature type="transmembrane region" description="Helical" evidence="5">
    <location>
        <begin position="79"/>
        <end position="99"/>
    </location>
</feature>
<feature type="transmembrane region" description="Helical" evidence="5">
    <location>
        <begin position="43"/>
        <end position="59"/>
    </location>
</feature>
<dbReference type="GO" id="GO:0016020">
    <property type="term" value="C:membrane"/>
    <property type="evidence" value="ECO:0007669"/>
    <property type="project" value="UniProtKB-SubCell"/>
</dbReference>
<name>A0A1F4TNI7_UNCSA</name>
<comment type="caution">
    <text evidence="6">The sequence shown here is derived from an EMBL/GenBank/DDBJ whole genome shotgun (WGS) entry which is preliminary data.</text>
</comment>
<evidence type="ECO:0000313" key="7">
    <source>
        <dbReference type="Proteomes" id="UP000177309"/>
    </source>
</evidence>
<dbReference type="Pfam" id="PF01040">
    <property type="entry name" value="UbiA"/>
    <property type="match status" value="1"/>
</dbReference>
<feature type="transmembrane region" description="Helical" evidence="5">
    <location>
        <begin position="132"/>
        <end position="155"/>
    </location>
</feature>
<gene>
    <name evidence="6" type="ORF">A2462_05775</name>
</gene>
<evidence type="ECO:0000256" key="4">
    <source>
        <dbReference type="ARBA" id="ARBA00023136"/>
    </source>
</evidence>
<feature type="transmembrane region" description="Helical" evidence="5">
    <location>
        <begin position="238"/>
        <end position="257"/>
    </location>
</feature>
<dbReference type="AlphaFoldDB" id="A0A1F4TNI7"/>
<dbReference type="EMBL" id="MEUI01000020">
    <property type="protein sequence ID" value="OGC34264.1"/>
    <property type="molecule type" value="Genomic_DNA"/>
</dbReference>
<evidence type="ECO:0000313" key="6">
    <source>
        <dbReference type="EMBL" id="OGC34264.1"/>
    </source>
</evidence>
<feature type="transmembrane region" description="Helical" evidence="5">
    <location>
        <begin position="204"/>
        <end position="226"/>
    </location>
</feature>
<dbReference type="CDD" id="cd13963">
    <property type="entry name" value="PT_UbiA_2"/>
    <property type="match status" value="1"/>
</dbReference>
<evidence type="ECO:0008006" key="8">
    <source>
        <dbReference type="Google" id="ProtNLM"/>
    </source>
</evidence>
<feature type="transmembrane region" description="Helical" evidence="5">
    <location>
        <begin position="269"/>
        <end position="291"/>
    </location>
</feature>
<dbReference type="InterPro" id="IPR000537">
    <property type="entry name" value="UbiA_prenyltransferase"/>
</dbReference>
<keyword evidence="3 5" id="KW-1133">Transmembrane helix</keyword>
<keyword evidence="4 5" id="KW-0472">Membrane</keyword>
<reference evidence="6 7" key="1">
    <citation type="journal article" date="2016" name="Nat. Commun.">
        <title>Thousands of microbial genomes shed light on interconnected biogeochemical processes in an aquifer system.</title>
        <authorList>
            <person name="Anantharaman K."/>
            <person name="Brown C.T."/>
            <person name="Hug L.A."/>
            <person name="Sharon I."/>
            <person name="Castelle C.J."/>
            <person name="Probst A.J."/>
            <person name="Thomas B.C."/>
            <person name="Singh A."/>
            <person name="Wilkins M.J."/>
            <person name="Karaoz U."/>
            <person name="Brodie E.L."/>
            <person name="Williams K.H."/>
            <person name="Hubbard S.S."/>
            <person name="Banfield J.F."/>
        </authorList>
    </citation>
    <scope>NUCLEOTIDE SEQUENCE [LARGE SCALE GENOMIC DNA]</scope>
</reference>
<evidence type="ECO:0000256" key="5">
    <source>
        <dbReference type="SAM" id="Phobius"/>
    </source>
</evidence>
<sequence length="301" mass="33766">MVKQVLLLIKSARPKQWVKNLIIFAGIIFALKLFVLADFVKVFSAFVLFCSISSCVYFVNDLKDIKTDQLHAKKKDRPLASGQLSPLLVVMALLVLLPPTIFGSFILNFYFGLIITFYVLMMLAYTFGLKNIVIIDAFIIAAGFVLRGVAGIVVIGVGMSAWFFVCAMLLALFIVFCKRRNELVVLGDQAINHRKILAEYNTPLLDQLISIVSAAIIVTYSLYTLAPETIAKFNTRGLVFTVPFVLLGVFRFLYLVYKKERGGSAETIMLTDWYLIFVMLGWILSAFIIIYGGKYLANTPF</sequence>
<feature type="transmembrane region" description="Helical" evidence="5">
    <location>
        <begin position="161"/>
        <end position="177"/>
    </location>
</feature>
<dbReference type="Proteomes" id="UP000177309">
    <property type="component" value="Unassembled WGS sequence"/>
</dbReference>
<feature type="transmembrane region" description="Helical" evidence="5">
    <location>
        <begin position="105"/>
        <end position="125"/>
    </location>
</feature>
<organism evidence="6 7">
    <name type="scientific">candidate division WOR-1 bacterium RIFOXYC2_FULL_41_25</name>
    <dbReference type="NCBI Taxonomy" id="1802586"/>
    <lineage>
        <taxon>Bacteria</taxon>
        <taxon>Bacillati</taxon>
        <taxon>Saganbacteria</taxon>
    </lineage>
</organism>
<evidence type="ECO:0000256" key="2">
    <source>
        <dbReference type="ARBA" id="ARBA00022692"/>
    </source>
</evidence>
<feature type="transmembrane region" description="Helical" evidence="5">
    <location>
        <begin position="21"/>
        <end position="37"/>
    </location>
</feature>
<keyword evidence="2 5" id="KW-0812">Transmembrane</keyword>
<accession>A0A1F4TNI7</accession>
<dbReference type="NCBIfam" id="NF008977">
    <property type="entry name" value="PRK12324.1-2"/>
    <property type="match status" value="1"/>
</dbReference>
<dbReference type="InterPro" id="IPR044878">
    <property type="entry name" value="UbiA_sf"/>
</dbReference>
<protein>
    <recommendedName>
        <fullName evidence="8">Phosphoribose diphosphate--decaprenyl-phosphate phosphoribosyltransferase</fullName>
    </recommendedName>
</protein>
<evidence type="ECO:0000256" key="1">
    <source>
        <dbReference type="ARBA" id="ARBA00004141"/>
    </source>
</evidence>